<protein>
    <submittedName>
        <fullName evidence="2">Uncharacterized protein</fullName>
    </submittedName>
</protein>
<comment type="caution">
    <text evidence="2">The sequence shown here is derived from an EMBL/GenBank/DDBJ whole genome shotgun (WGS) entry which is preliminary data.</text>
</comment>
<keyword evidence="3" id="KW-1185">Reference proteome</keyword>
<dbReference type="EMBL" id="RCNL01000017">
    <property type="protein sequence ID" value="TXL74208.1"/>
    <property type="molecule type" value="Genomic_DNA"/>
</dbReference>
<name>A0ABY3L9G3_9GAMM</name>
<dbReference type="RefSeq" id="WP_147790115.1">
    <property type="nucleotide sequence ID" value="NZ_RCNL01000017.1"/>
</dbReference>
<evidence type="ECO:0000313" key="2">
    <source>
        <dbReference type="EMBL" id="TXL74208.1"/>
    </source>
</evidence>
<feature type="chain" id="PRO_5046799943" evidence="1">
    <location>
        <begin position="25"/>
        <end position="111"/>
    </location>
</feature>
<evidence type="ECO:0000313" key="3">
    <source>
        <dbReference type="Proteomes" id="UP000426772"/>
    </source>
</evidence>
<sequence length="111" mass="12526">MIKKFTLKLIIIASCGLQICSADAITGYGAFITCAQWNITKADEYESSLNELNKLNWISGFMTGVNFWDGYDHFPKISTFTVKDYVDIYCKNNPKNGVSKAIEEVVIKLKK</sequence>
<dbReference type="Proteomes" id="UP000426772">
    <property type="component" value="Unassembled WGS sequence"/>
</dbReference>
<feature type="signal peptide" evidence="1">
    <location>
        <begin position="1"/>
        <end position="24"/>
    </location>
</feature>
<keyword evidence="1" id="KW-0732">Signal</keyword>
<gene>
    <name evidence="2" type="ORF">D9O29_22900</name>
</gene>
<reference evidence="2 3" key="1">
    <citation type="submission" date="2018-10" db="EMBL/GenBank/DDBJ databases">
        <title>Draft genome sequence of Pantoea vagans isolated from corpses of the sugarcane aphid Melanaphis sacchari Zehntner.</title>
        <authorList>
            <person name="Toledo E."/>
            <person name="Pena G."/>
            <person name="Lozano L."/>
        </authorList>
    </citation>
    <scope>NUCLEOTIDE SEQUENCE [LARGE SCALE GENOMIC DNA]</scope>
    <source>
        <strain evidence="2 3">ET-90</strain>
    </source>
</reference>
<proteinExistence type="predicted"/>
<organism evidence="2 3">
    <name type="scientific">Pantoea vagans</name>
    <dbReference type="NCBI Taxonomy" id="470934"/>
    <lineage>
        <taxon>Bacteria</taxon>
        <taxon>Pseudomonadati</taxon>
        <taxon>Pseudomonadota</taxon>
        <taxon>Gammaproteobacteria</taxon>
        <taxon>Enterobacterales</taxon>
        <taxon>Erwiniaceae</taxon>
        <taxon>Pantoea</taxon>
    </lineage>
</organism>
<evidence type="ECO:0000256" key="1">
    <source>
        <dbReference type="SAM" id="SignalP"/>
    </source>
</evidence>
<accession>A0ABY3L9G3</accession>